<keyword evidence="2" id="KW-1185">Reference proteome</keyword>
<evidence type="ECO:0000313" key="1">
    <source>
        <dbReference type="EMBL" id="RSL83632.1"/>
    </source>
</evidence>
<sequence>MPPHTTQTHMQRCLHGSSVRRWAIPIPPQWSLTPYCNDYADLPRPAIVPWSRRADLVKASPDVVSPLDLLFGSKHNSFATSIQRTLRQFHCRDPERLAIVAGRAHLLEKFMRLLEYMRPVVEQLQVPHPSYLDMILWKRLRVNLLRTHQTLDLDKVLGLLSCCLKVRWPWGEDILEPGNDGELHIRPQFFEVFTQVEGWGLTSD</sequence>
<dbReference type="EMBL" id="NKCL01000080">
    <property type="protein sequence ID" value="RSL83632.1"/>
    <property type="molecule type" value="Genomic_DNA"/>
</dbReference>
<accession>A0A428S1E0</accession>
<dbReference type="Proteomes" id="UP000287972">
    <property type="component" value="Unassembled WGS sequence"/>
</dbReference>
<proteinExistence type="predicted"/>
<name>A0A428S1E0_9HYPO</name>
<dbReference type="PANTHER" id="PTHR37012">
    <property type="entry name" value="B-ZIP TRANSCRIPTION FACTOR (EUROFUNG)-RELATED"/>
    <property type="match status" value="1"/>
</dbReference>
<comment type="caution">
    <text evidence="1">The sequence shown here is derived from an EMBL/GenBank/DDBJ whole genome shotgun (WGS) entry which is preliminary data.</text>
</comment>
<dbReference type="InterPro" id="IPR021833">
    <property type="entry name" value="DUF3425"/>
</dbReference>
<dbReference type="PANTHER" id="PTHR37012:SF6">
    <property type="entry name" value="BZIP TRANSCRIPTION FACTOR"/>
    <property type="match status" value="1"/>
</dbReference>
<organism evidence="1 2">
    <name type="scientific">Fusarium floridanum</name>
    <dbReference type="NCBI Taxonomy" id="1325733"/>
    <lineage>
        <taxon>Eukaryota</taxon>
        <taxon>Fungi</taxon>
        <taxon>Dikarya</taxon>
        <taxon>Ascomycota</taxon>
        <taxon>Pezizomycotina</taxon>
        <taxon>Sordariomycetes</taxon>
        <taxon>Hypocreomycetidae</taxon>
        <taxon>Hypocreales</taxon>
        <taxon>Nectriaceae</taxon>
        <taxon>Fusarium</taxon>
        <taxon>Fusarium solani species complex</taxon>
    </lineage>
</organism>
<reference evidence="1 2" key="1">
    <citation type="submission" date="2017-06" db="EMBL/GenBank/DDBJ databases">
        <title>Comparative genomic analysis of Ambrosia Fusariam Clade fungi.</title>
        <authorList>
            <person name="Stajich J.E."/>
            <person name="Carrillo J."/>
            <person name="Kijimoto T."/>
            <person name="Eskalen A."/>
            <person name="O'Donnell K."/>
            <person name="Kasson M."/>
        </authorList>
    </citation>
    <scope>NUCLEOTIDE SEQUENCE [LARGE SCALE GENOMIC DNA]</scope>
    <source>
        <strain evidence="1 2">NRRL62606</strain>
    </source>
</reference>
<evidence type="ECO:0000313" key="2">
    <source>
        <dbReference type="Proteomes" id="UP000287972"/>
    </source>
</evidence>
<protein>
    <submittedName>
        <fullName evidence="1">Uncharacterized protein</fullName>
    </submittedName>
</protein>
<dbReference type="Pfam" id="PF11905">
    <property type="entry name" value="DUF3425"/>
    <property type="match status" value="1"/>
</dbReference>
<gene>
    <name evidence="1" type="ORF">CEP51_004369</name>
</gene>
<dbReference type="AlphaFoldDB" id="A0A428S1E0"/>